<evidence type="ECO:0000313" key="2">
    <source>
        <dbReference type="Proteomes" id="UP000403266"/>
    </source>
</evidence>
<name>A0A5N7MAS1_9HYPH</name>
<comment type="caution">
    <text evidence="1">The sequence shown here is derived from an EMBL/GenBank/DDBJ whole genome shotgun (WGS) entry which is preliminary data.</text>
</comment>
<dbReference type="Proteomes" id="UP000403266">
    <property type="component" value="Unassembled WGS sequence"/>
</dbReference>
<evidence type="ECO:0000313" key="1">
    <source>
        <dbReference type="EMBL" id="MPR24021.1"/>
    </source>
</evidence>
<organism evidence="1 2">
    <name type="scientific">Microvirga tunisiensis</name>
    <dbReference type="NCBI Taxonomy" id="2108360"/>
    <lineage>
        <taxon>Bacteria</taxon>
        <taxon>Pseudomonadati</taxon>
        <taxon>Pseudomonadota</taxon>
        <taxon>Alphaproteobacteria</taxon>
        <taxon>Hyphomicrobiales</taxon>
        <taxon>Methylobacteriaceae</taxon>
        <taxon>Microvirga</taxon>
    </lineage>
</organism>
<dbReference type="OrthoDB" id="8019892at2"/>
<keyword evidence="2" id="KW-1185">Reference proteome</keyword>
<dbReference type="EMBL" id="VOSK01000003">
    <property type="protein sequence ID" value="MPR24021.1"/>
    <property type="molecule type" value="Genomic_DNA"/>
</dbReference>
<proteinExistence type="predicted"/>
<accession>A0A5N7MAS1</accession>
<dbReference type="RefSeq" id="WP_152708935.1">
    <property type="nucleotide sequence ID" value="NZ_VOSJ01000007.1"/>
</dbReference>
<reference evidence="1 2" key="1">
    <citation type="journal article" date="2019" name="Syst. Appl. Microbiol.">
        <title>Microvirga tunisiensis sp. nov., a root nodule symbiotic bacterium isolated from Lupinus micranthus and L. luteus grown in Northern Tunisia.</title>
        <authorList>
            <person name="Msaddak A."/>
            <person name="Rejili M."/>
            <person name="Duran D."/>
            <person name="Mars M."/>
            <person name="Palacios J.M."/>
            <person name="Ruiz-Argueso T."/>
            <person name="Rey L."/>
            <person name="Imperial J."/>
        </authorList>
    </citation>
    <scope>NUCLEOTIDE SEQUENCE [LARGE SCALE GENOMIC DNA]</scope>
    <source>
        <strain evidence="1 2">Lmie10</strain>
    </source>
</reference>
<protein>
    <submittedName>
        <fullName evidence="1">Uncharacterized protein</fullName>
    </submittedName>
</protein>
<dbReference type="AlphaFoldDB" id="A0A5N7MAS1"/>
<sequence>MAYQVRWQLVGRSGQPLDSGYLGDGIGGYRDAVVAVVEFLRLYPEVSHCSTENYWLARRSCEADLAVWVWIERHETEEQTGAGRAWMFSREATDQVATSVTN</sequence>
<gene>
    <name evidence="1" type="ORF">FS320_01985</name>
</gene>